<feature type="compositionally biased region" description="Acidic residues" evidence="1">
    <location>
        <begin position="128"/>
        <end position="142"/>
    </location>
</feature>
<feature type="region of interest" description="Disordered" evidence="1">
    <location>
        <begin position="185"/>
        <end position="208"/>
    </location>
</feature>
<reference evidence="5" key="1">
    <citation type="journal article" date="2021" name="Sci. Adv.">
        <title>The American lobster genome reveals insights on longevity, neural, and immune adaptations.</title>
        <authorList>
            <person name="Polinski J.M."/>
            <person name="Zimin A.V."/>
            <person name="Clark K.F."/>
            <person name="Kohn A.B."/>
            <person name="Sadowski N."/>
            <person name="Timp W."/>
            <person name="Ptitsyn A."/>
            <person name="Khanna P."/>
            <person name="Romanova D.Y."/>
            <person name="Williams P."/>
            <person name="Greenwood S.J."/>
            <person name="Moroz L.L."/>
            <person name="Walt D.R."/>
            <person name="Bodnar A.G."/>
        </authorList>
    </citation>
    <scope>NUCLEOTIDE SEQUENCE</scope>
    <source>
        <strain evidence="5">GMGI-L3</strain>
    </source>
</reference>
<feature type="transmembrane region" description="Helical" evidence="2">
    <location>
        <begin position="253"/>
        <end position="275"/>
    </location>
</feature>
<evidence type="ECO:0000256" key="2">
    <source>
        <dbReference type="SAM" id="Phobius"/>
    </source>
</evidence>
<dbReference type="Pfam" id="PF03020">
    <property type="entry name" value="LEM"/>
    <property type="match status" value="1"/>
</dbReference>
<dbReference type="Pfam" id="PF08198">
    <property type="entry name" value="Thymopoietin"/>
    <property type="match status" value="1"/>
</dbReference>
<name>A0A8J5T3K1_HOMAM</name>
<comment type="caution">
    <text evidence="5">The sequence shown here is derived from an EMBL/GenBank/DDBJ whole genome shotgun (WGS) entry which is preliminary data.</text>
</comment>
<dbReference type="CDD" id="cd12935">
    <property type="entry name" value="LEM_like"/>
    <property type="match status" value="1"/>
</dbReference>
<dbReference type="SMART" id="SM01261">
    <property type="entry name" value="Thymopoietin"/>
    <property type="match status" value="1"/>
</dbReference>
<keyword evidence="6" id="KW-1185">Reference proteome</keyword>
<dbReference type="PANTHER" id="PTHR12019">
    <property type="entry name" value="LAMINA-ASSOCIATED POLYPEPTIDE THYMOPOIETIN"/>
    <property type="match status" value="1"/>
</dbReference>
<dbReference type="SMART" id="SM00540">
    <property type="entry name" value="LEM"/>
    <property type="match status" value="1"/>
</dbReference>
<dbReference type="OrthoDB" id="6363067at2759"/>
<dbReference type="PANTHER" id="PTHR12019:SF9">
    <property type="entry name" value="THYMOPOIETIN"/>
    <property type="match status" value="1"/>
</dbReference>
<proteinExistence type="predicted"/>
<dbReference type="InterPro" id="IPR051656">
    <property type="entry name" value="LEM_domain"/>
</dbReference>
<dbReference type="PROSITE" id="PS50955">
    <property type="entry name" value="LEM_LIKE"/>
    <property type="match status" value="1"/>
</dbReference>
<gene>
    <name evidence="5" type="primary">Tmpo-L</name>
    <name evidence="5" type="ORF">Hamer_G009580</name>
</gene>
<feature type="region of interest" description="Disordered" evidence="1">
    <location>
        <begin position="124"/>
        <end position="146"/>
    </location>
</feature>
<keyword evidence="2" id="KW-0472">Membrane</keyword>
<keyword evidence="2" id="KW-1133">Transmembrane helix</keyword>
<dbReference type="GO" id="GO:0003677">
    <property type="term" value="F:DNA binding"/>
    <property type="evidence" value="ECO:0007669"/>
    <property type="project" value="InterPro"/>
</dbReference>
<sequence>MSGLTKEQLKNELISHGVDLPSPSARKEEYEQLYQKYVAPVEQSKGDFSSDDEDMPVNDVDAQASSNTSLVINGFDVCKLDDDELFAKLKSFGAVVGPIVDTTRMVYQKKLFALMGGKVVDSPTYNGDVDEDEYSDSEEEPVVEAKPVQTRPSFEMDSTKVTTTIPSSEIRKRILMSPVGGESNQTGLIYDPERHTPSPRRSLRTVTSSSSETITVRRFINNGRSGTVTDHVDSKQVKGTSSSTGNSPSKTSILLRILVKLFFLVLIIAVALYFYQNNPSESPFKAVEELARQALEAAVGEEAVDSEVPSVEVHAEPAAEEVFPTSAE</sequence>
<evidence type="ECO:0000259" key="3">
    <source>
        <dbReference type="PROSITE" id="PS50954"/>
    </source>
</evidence>
<dbReference type="PROSITE" id="PS50954">
    <property type="entry name" value="LEM"/>
    <property type="match status" value="1"/>
</dbReference>
<feature type="domain" description="LEM-like" evidence="4">
    <location>
        <begin position="1"/>
        <end position="41"/>
    </location>
</feature>
<feature type="compositionally biased region" description="Low complexity" evidence="1">
    <location>
        <begin position="238"/>
        <end position="247"/>
    </location>
</feature>
<evidence type="ECO:0000256" key="1">
    <source>
        <dbReference type="SAM" id="MobiDB-lite"/>
    </source>
</evidence>
<accession>A0A8J5T3K1</accession>
<feature type="domain" description="LEM" evidence="3">
    <location>
        <begin position="74"/>
        <end position="118"/>
    </location>
</feature>
<dbReference type="InterPro" id="IPR013146">
    <property type="entry name" value="LEM-like_dom"/>
</dbReference>
<dbReference type="EMBL" id="JAHLQT010011563">
    <property type="protein sequence ID" value="KAG7172231.1"/>
    <property type="molecule type" value="Genomic_DNA"/>
</dbReference>
<dbReference type="InterPro" id="IPR003887">
    <property type="entry name" value="LEM_dom"/>
</dbReference>
<protein>
    <submittedName>
        <fullName evidence="5">Lamina-associated polypeptide 2 isoform beta-like</fullName>
    </submittedName>
</protein>
<dbReference type="Proteomes" id="UP000747542">
    <property type="component" value="Unassembled WGS sequence"/>
</dbReference>
<feature type="region of interest" description="Disordered" evidence="1">
    <location>
        <begin position="220"/>
        <end position="247"/>
    </location>
</feature>
<evidence type="ECO:0000313" key="5">
    <source>
        <dbReference type="EMBL" id="KAG7172231.1"/>
    </source>
</evidence>
<organism evidence="5 6">
    <name type="scientific">Homarus americanus</name>
    <name type="common">American lobster</name>
    <dbReference type="NCBI Taxonomy" id="6706"/>
    <lineage>
        <taxon>Eukaryota</taxon>
        <taxon>Metazoa</taxon>
        <taxon>Ecdysozoa</taxon>
        <taxon>Arthropoda</taxon>
        <taxon>Crustacea</taxon>
        <taxon>Multicrustacea</taxon>
        <taxon>Malacostraca</taxon>
        <taxon>Eumalacostraca</taxon>
        <taxon>Eucarida</taxon>
        <taxon>Decapoda</taxon>
        <taxon>Pleocyemata</taxon>
        <taxon>Astacidea</taxon>
        <taxon>Nephropoidea</taxon>
        <taxon>Nephropidae</taxon>
        <taxon>Homarus</taxon>
    </lineage>
</organism>
<dbReference type="CDD" id="cd12934">
    <property type="entry name" value="LEM"/>
    <property type="match status" value="1"/>
</dbReference>
<keyword evidence="2" id="KW-0812">Transmembrane</keyword>
<evidence type="ECO:0000313" key="6">
    <source>
        <dbReference type="Proteomes" id="UP000747542"/>
    </source>
</evidence>
<dbReference type="AlphaFoldDB" id="A0A8J5T3K1"/>
<evidence type="ECO:0000259" key="4">
    <source>
        <dbReference type="PROSITE" id="PS50955"/>
    </source>
</evidence>